<name>A0A4Z0R571_9FIRM</name>
<dbReference type="RefSeq" id="WP_135547418.1">
    <property type="nucleotide sequence ID" value="NZ_SPQQ01000004.1"/>
</dbReference>
<organism evidence="2 3">
    <name type="scientific">Desulfosporosinus fructosivorans</name>
    <dbReference type="NCBI Taxonomy" id="2018669"/>
    <lineage>
        <taxon>Bacteria</taxon>
        <taxon>Bacillati</taxon>
        <taxon>Bacillota</taxon>
        <taxon>Clostridia</taxon>
        <taxon>Eubacteriales</taxon>
        <taxon>Desulfitobacteriaceae</taxon>
        <taxon>Desulfosporosinus</taxon>
    </lineage>
</organism>
<feature type="domain" description="Restriction endonuclease type I HsdR N-terminal" evidence="1">
    <location>
        <begin position="59"/>
        <end position="126"/>
    </location>
</feature>
<evidence type="ECO:0000259" key="1">
    <source>
        <dbReference type="Pfam" id="PF04313"/>
    </source>
</evidence>
<dbReference type="Proteomes" id="UP000298460">
    <property type="component" value="Unassembled WGS sequence"/>
</dbReference>
<dbReference type="InterPro" id="IPR007409">
    <property type="entry name" value="Restrct_endonuc_type1_HsdR_N"/>
</dbReference>
<sequence length="383" mass="44693">MEFKEELQKLSTQIAERRIHVTNEEMTKQSLILPFIQVLGFDIYNPLEVRPEFIADFGKKKGEKVDYAIFKDSSPVMFFEAKSVNEKLHNHDAQLCRYFNSTKDVSVGIITNGIEYKFFTDINDTNIMDNKPFFVVNITKLKESDFENLAKFRKDSFNKESLTRCAEELTYASTLDNNIKELLKNPSDEFVRFLLKDFNFNRITSNIVDKFRPIVKQSISNAVLDRVSDGLYRQEVNTEPDVIVEKEIDDKIKSKEIITTDDELKSFEYIKEMLAKYGRNVDQLGYKDTLNYFSIYVSNLNNWFVRINLDSTHRNFITRMESETLEKYSNGFKIEAAPKKVGESRIYIDSVEDIKELANLITYCYDKMCLREGIDKISGLKKA</sequence>
<gene>
    <name evidence="2" type="ORF">E4K67_13170</name>
</gene>
<comment type="caution">
    <text evidence="2">The sequence shown here is derived from an EMBL/GenBank/DDBJ whole genome shotgun (WGS) entry which is preliminary data.</text>
</comment>
<dbReference type="AlphaFoldDB" id="A0A4Z0R571"/>
<dbReference type="EMBL" id="SPQQ01000004">
    <property type="protein sequence ID" value="TGE37674.1"/>
    <property type="molecule type" value="Genomic_DNA"/>
</dbReference>
<accession>A0A4Z0R571</accession>
<reference evidence="2 3" key="1">
    <citation type="submission" date="2019-03" db="EMBL/GenBank/DDBJ databases">
        <title>Draft Genome Sequence of Desulfosporosinus fructosivorans Strain 63.6F, Isolated from Marine Sediment in the Baltic Sea.</title>
        <authorList>
            <person name="Hausmann B."/>
            <person name="Vandieken V."/>
            <person name="Pjevac P."/>
            <person name="Schreck K."/>
            <person name="Herbold C.W."/>
            <person name="Loy A."/>
        </authorList>
    </citation>
    <scope>NUCLEOTIDE SEQUENCE [LARGE SCALE GENOMIC DNA]</scope>
    <source>
        <strain evidence="2 3">63.6F</strain>
    </source>
</reference>
<proteinExistence type="predicted"/>
<evidence type="ECO:0000313" key="2">
    <source>
        <dbReference type="EMBL" id="TGE37674.1"/>
    </source>
</evidence>
<protein>
    <submittedName>
        <fullName evidence="2">DNA polymerase III subunit epsilon</fullName>
    </submittedName>
</protein>
<dbReference type="Pfam" id="PF04313">
    <property type="entry name" value="HSDR_N"/>
    <property type="match status" value="1"/>
</dbReference>
<dbReference type="GO" id="GO:0005524">
    <property type="term" value="F:ATP binding"/>
    <property type="evidence" value="ECO:0007669"/>
    <property type="project" value="UniProtKB-KW"/>
</dbReference>
<dbReference type="GO" id="GO:0003677">
    <property type="term" value="F:DNA binding"/>
    <property type="evidence" value="ECO:0007669"/>
    <property type="project" value="UniProtKB-KW"/>
</dbReference>
<dbReference type="OrthoDB" id="9148007at2"/>
<keyword evidence="3" id="KW-1185">Reference proteome</keyword>
<dbReference type="GO" id="GO:0009035">
    <property type="term" value="F:type I site-specific deoxyribonuclease activity"/>
    <property type="evidence" value="ECO:0007669"/>
    <property type="project" value="UniProtKB-EC"/>
</dbReference>
<dbReference type="GO" id="GO:0009307">
    <property type="term" value="P:DNA restriction-modification system"/>
    <property type="evidence" value="ECO:0007669"/>
    <property type="project" value="UniProtKB-KW"/>
</dbReference>
<evidence type="ECO:0000313" key="3">
    <source>
        <dbReference type="Proteomes" id="UP000298460"/>
    </source>
</evidence>